<dbReference type="CDD" id="cd00018">
    <property type="entry name" value="AP2"/>
    <property type="match status" value="1"/>
</dbReference>
<dbReference type="Proteomes" id="UP001604277">
    <property type="component" value="Unassembled WGS sequence"/>
</dbReference>
<dbReference type="PROSITE" id="PS51032">
    <property type="entry name" value="AP2_ERF"/>
    <property type="match status" value="1"/>
</dbReference>
<feature type="domain" description="AP2/ERF" evidence="7">
    <location>
        <begin position="63"/>
        <end position="120"/>
    </location>
</feature>
<evidence type="ECO:0000256" key="1">
    <source>
        <dbReference type="ARBA" id="ARBA00004123"/>
    </source>
</evidence>
<dbReference type="PANTHER" id="PTHR31677">
    <property type="entry name" value="AP2 DOMAIN CLASS TRANSCRIPTION FACTOR"/>
    <property type="match status" value="1"/>
</dbReference>
<dbReference type="InterPro" id="IPR001471">
    <property type="entry name" value="AP2/ERF_dom"/>
</dbReference>
<evidence type="ECO:0000256" key="5">
    <source>
        <dbReference type="ARBA" id="ARBA00023163"/>
    </source>
</evidence>
<evidence type="ECO:0000256" key="6">
    <source>
        <dbReference type="ARBA" id="ARBA00023242"/>
    </source>
</evidence>
<sequence>MEDLKLKATHCGTAEAEGVRRRLNDSHPQMQELDPLPPTSVVPKRCNNATTNRRSLKDDGMMMNRGVRCRPSGHYAAEIKDHQSKERRWLGTFDTAEEAACAYDCAARATRDVKAKTNFVYPTPSTPCPLSSMGSSGVLIATAGGNFVIRILSTAYALRTLIN</sequence>
<dbReference type="InterPro" id="IPR016177">
    <property type="entry name" value="DNA-bd_dom_sf"/>
</dbReference>
<keyword evidence="4" id="KW-0238">DNA-binding</keyword>
<dbReference type="GO" id="GO:0003677">
    <property type="term" value="F:DNA binding"/>
    <property type="evidence" value="ECO:0007669"/>
    <property type="project" value="UniProtKB-KW"/>
</dbReference>
<keyword evidence="2" id="KW-0936">Ethylene signaling pathway</keyword>
<organism evidence="8 9">
    <name type="scientific">Forsythia ovata</name>
    <dbReference type="NCBI Taxonomy" id="205694"/>
    <lineage>
        <taxon>Eukaryota</taxon>
        <taxon>Viridiplantae</taxon>
        <taxon>Streptophyta</taxon>
        <taxon>Embryophyta</taxon>
        <taxon>Tracheophyta</taxon>
        <taxon>Spermatophyta</taxon>
        <taxon>Magnoliopsida</taxon>
        <taxon>eudicotyledons</taxon>
        <taxon>Gunneridae</taxon>
        <taxon>Pentapetalae</taxon>
        <taxon>asterids</taxon>
        <taxon>lamiids</taxon>
        <taxon>Lamiales</taxon>
        <taxon>Oleaceae</taxon>
        <taxon>Forsythieae</taxon>
        <taxon>Forsythia</taxon>
    </lineage>
</organism>
<dbReference type="Gene3D" id="3.30.730.10">
    <property type="entry name" value="AP2/ERF domain"/>
    <property type="match status" value="1"/>
</dbReference>
<keyword evidence="5" id="KW-0804">Transcription</keyword>
<evidence type="ECO:0000256" key="3">
    <source>
        <dbReference type="ARBA" id="ARBA00023015"/>
    </source>
</evidence>
<dbReference type="GO" id="GO:0009873">
    <property type="term" value="P:ethylene-activated signaling pathway"/>
    <property type="evidence" value="ECO:0007669"/>
    <property type="project" value="UniProtKB-KW"/>
</dbReference>
<evidence type="ECO:0000259" key="7">
    <source>
        <dbReference type="PROSITE" id="PS51032"/>
    </source>
</evidence>
<dbReference type="SUPFAM" id="SSF54171">
    <property type="entry name" value="DNA-binding domain"/>
    <property type="match status" value="1"/>
</dbReference>
<name>A0ABD1X660_9LAMI</name>
<keyword evidence="9" id="KW-1185">Reference proteome</keyword>
<dbReference type="PRINTS" id="PR00367">
    <property type="entry name" value="ETHRSPELEMNT"/>
</dbReference>
<proteinExistence type="predicted"/>
<comment type="subcellular location">
    <subcellularLocation>
        <location evidence="1">Nucleus</location>
    </subcellularLocation>
</comment>
<protein>
    <submittedName>
        <fullName evidence="8">AP2/ERF domain-containing protein</fullName>
    </submittedName>
</protein>
<evidence type="ECO:0000256" key="2">
    <source>
        <dbReference type="ARBA" id="ARBA00022745"/>
    </source>
</evidence>
<reference evidence="9" key="1">
    <citation type="submission" date="2024-07" db="EMBL/GenBank/DDBJ databases">
        <title>Two chromosome-level genome assemblies of Korean endemic species Abeliophyllum distichum and Forsythia ovata (Oleaceae).</title>
        <authorList>
            <person name="Jang H."/>
        </authorList>
    </citation>
    <scope>NUCLEOTIDE SEQUENCE [LARGE SCALE GENOMIC DNA]</scope>
</reference>
<dbReference type="EMBL" id="JBFOLJ010000001">
    <property type="protein sequence ID" value="KAL2557456.1"/>
    <property type="molecule type" value="Genomic_DNA"/>
</dbReference>
<evidence type="ECO:0000313" key="8">
    <source>
        <dbReference type="EMBL" id="KAL2557456.1"/>
    </source>
</evidence>
<dbReference type="Pfam" id="PF00847">
    <property type="entry name" value="AP2"/>
    <property type="match status" value="1"/>
</dbReference>
<accession>A0ABD1X660</accession>
<gene>
    <name evidence="8" type="ORF">Fot_02195</name>
</gene>
<evidence type="ECO:0000313" key="9">
    <source>
        <dbReference type="Proteomes" id="UP001604277"/>
    </source>
</evidence>
<dbReference type="InterPro" id="IPR036955">
    <property type="entry name" value="AP2/ERF_dom_sf"/>
</dbReference>
<dbReference type="SMART" id="SM00380">
    <property type="entry name" value="AP2"/>
    <property type="match status" value="1"/>
</dbReference>
<keyword evidence="6" id="KW-0539">Nucleus</keyword>
<keyword evidence="3" id="KW-0805">Transcription regulation</keyword>
<dbReference type="PANTHER" id="PTHR31677:SF146">
    <property type="entry name" value="ETHYLENE-RESPONSIVE TRANSCRIPTION FACTOR ESR2"/>
    <property type="match status" value="1"/>
</dbReference>
<comment type="caution">
    <text evidence="8">The sequence shown here is derived from an EMBL/GenBank/DDBJ whole genome shotgun (WGS) entry which is preliminary data.</text>
</comment>
<dbReference type="AlphaFoldDB" id="A0ABD1X660"/>
<dbReference type="GO" id="GO:0005634">
    <property type="term" value="C:nucleus"/>
    <property type="evidence" value="ECO:0007669"/>
    <property type="project" value="UniProtKB-SubCell"/>
</dbReference>
<evidence type="ECO:0000256" key="4">
    <source>
        <dbReference type="ARBA" id="ARBA00023125"/>
    </source>
</evidence>